<gene>
    <name evidence="1" type="ORF">A3D78_07570</name>
</gene>
<dbReference type="EMBL" id="MFJM01000008">
    <property type="protein sequence ID" value="OGG19016.1"/>
    <property type="molecule type" value="Genomic_DNA"/>
</dbReference>
<organism evidence="1 2">
    <name type="scientific">Candidatus Gottesmanbacteria bacterium RIFCSPHIGHO2_02_FULL_39_14</name>
    <dbReference type="NCBI Taxonomy" id="1798383"/>
    <lineage>
        <taxon>Bacteria</taxon>
        <taxon>Candidatus Gottesmaniibacteriota</taxon>
    </lineage>
</organism>
<protein>
    <submittedName>
        <fullName evidence="1">Uncharacterized protein</fullName>
    </submittedName>
</protein>
<sequence>MKIISTQVSLDELREMANKNYNRLVKAVVDIDKKIMAVDADLHADEEKLLLENGSKQESLWGINIFPEEAEDERIEYDSMINIRPFQDNRTRDVENADIRERIKKIVQKLINK</sequence>
<dbReference type="Pfam" id="PF18924">
    <property type="entry name" value="DUF5674"/>
    <property type="match status" value="1"/>
</dbReference>
<dbReference type="InterPro" id="IPR043731">
    <property type="entry name" value="DUF5674"/>
</dbReference>
<reference evidence="1 2" key="1">
    <citation type="journal article" date="2016" name="Nat. Commun.">
        <title>Thousands of microbial genomes shed light on interconnected biogeochemical processes in an aquifer system.</title>
        <authorList>
            <person name="Anantharaman K."/>
            <person name="Brown C.T."/>
            <person name="Hug L.A."/>
            <person name="Sharon I."/>
            <person name="Castelle C.J."/>
            <person name="Probst A.J."/>
            <person name="Thomas B.C."/>
            <person name="Singh A."/>
            <person name="Wilkins M.J."/>
            <person name="Karaoz U."/>
            <person name="Brodie E.L."/>
            <person name="Williams K.H."/>
            <person name="Hubbard S.S."/>
            <person name="Banfield J.F."/>
        </authorList>
    </citation>
    <scope>NUCLEOTIDE SEQUENCE [LARGE SCALE GENOMIC DNA]</scope>
</reference>
<dbReference type="STRING" id="1798383.A3D78_07570"/>
<dbReference type="AlphaFoldDB" id="A0A1F6A2W1"/>
<evidence type="ECO:0000313" key="2">
    <source>
        <dbReference type="Proteomes" id="UP000176253"/>
    </source>
</evidence>
<name>A0A1F6A2W1_9BACT</name>
<comment type="caution">
    <text evidence="1">The sequence shown here is derived from an EMBL/GenBank/DDBJ whole genome shotgun (WGS) entry which is preliminary data.</text>
</comment>
<dbReference type="Proteomes" id="UP000176253">
    <property type="component" value="Unassembled WGS sequence"/>
</dbReference>
<accession>A0A1F6A2W1</accession>
<evidence type="ECO:0000313" key="1">
    <source>
        <dbReference type="EMBL" id="OGG19016.1"/>
    </source>
</evidence>
<proteinExistence type="predicted"/>